<sequence length="73" mass="8524">SEWSVIDEPIDSLAVVRERHRNMDSSLSSQDDWETLIELEEALAGWLIQGSDWDQNWHWGPLDDPYEDEEIPA</sequence>
<evidence type="ECO:0000313" key="1">
    <source>
        <dbReference type="EMBL" id="KAL0168720.1"/>
    </source>
</evidence>
<gene>
    <name evidence="1" type="ORF">M9458_036942</name>
</gene>
<feature type="non-terminal residue" evidence="1">
    <location>
        <position position="1"/>
    </location>
</feature>
<name>A0ABD0P4E8_CIRMR</name>
<dbReference type="AlphaFoldDB" id="A0ABD0P4E8"/>
<dbReference type="EMBL" id="JAMKFB020000018">
    <property type="protein sequence ID" value="KAL0168720.1"/>
    <property type="molecule type" value="Genomic_DNA"/>
</dbReference>
<dbReference type="Proteomes" id="UP001529510">
    <property type="component" value="Unassembled WGS sequence"/>
</dbReference>
<organism evidence="1 2">
    <name type="scientific">Cirrhinus mrigala</name>
    <name type="common">Mrigala</name>
    <dbReference type="NCBI Taxonomy" id="683832"/>
    <lineage>
        <taxon>Eukaryota</taxon>
        <taxon>Metazoa</taxon>
        <taxon>Chordata</taxon>
        <taxon>Craniata</taxon>
        <taxon>Vertebrata</taxon>
        <taxon>Euteleostomi</taxon>
        <taxon>Actinopterygii</taxon>
        <taxon>Neopterygii</taxon>
        <taxon>Teleostei</taxon>
        <taxon>Ostariophysi</taxon>
        <taxon>Cypriniformes</taxon>
        <taxon>Cyprinidae</taxon>
        <taxon>Labeoninae</taxon>
        <taxon>Labeonini</taxon>
        <taxon>Cirrhinus</taxon>
    </lineage>
</organism>
<reference evidence="1 2" key="1">
    <citation type="submission" date="2024-05" db="EMBL/GenBank/DDBJ databases">
        <title>Genome sequencing and assembly of Indian major carp, Cirrhinus mrigala (Hamilton, 1822).</title>
        <authorList>
            <person name="Mohindra V."/>
            <person name="Chowdhury L.M."/>
            <person name="Lal K."/>
            <person name="Jena J.K."/>
        </authorList>
    </citation>
    <scope>NUCLEOTIDE SEQUENCE [LARGE SCALE GENOMIC DNA]</scope>
    <source>
        <strain evidence="1">CM1030</strain>
        <tissue evidence="1">Blood</tissue>
    </source>
</reference>
<evidence type="ECO:0000313" key="2">
    <source>
        <dbReference type="Proteomes" id="UP001529510"/>
    </source>
</evidence>
<comment type="caution">
    <text evidence="1">The sequence shown here is derived from an EMBL/GenBank/DDBJ whole genome shotgun (WGS) entry which is preliminary data.</text>
</comment>
<protein>
    <submittedName>
        <fullName evidence="1">Uncharacterized protein</fullName>
    </submittedName>
</protein>
<proteinExistence type="predicted"/>
<keyword evidence="2" id="KW-1185">Reference proteome</keyword>
<accession>A0ABD0P4E8</accession>
<feature type="non-terminal residue" evidence="1">
    <location>
        <position position="73"/>
    </location>
</feature>